<comment type="similarity">
    <text evidence="3">Belongs to the RNase PH family.</text>
</comment>
<dbReference type="InterPro" id="IPR036345">
    <property type="entry name" value="ExoRNase_PH_dom2_sf"/>
</dbReference>
<dbReference type="InterPro" id="IPR020568">
    <property type="entry name" value="Ribosomal_Su5_D2-typ_SF"/>
</dbReference>
<dbReference type="Pfam" id="PF03725">
    <property type="entry name" value="RNase_PH_C"/>
    <property type="match status" value="1"/>
</dbReference>
<dbReference type="GeneID" id="37003484"/>
<dbReference type="GO" id="GO:0071038">
    <property type="term" value="P:TRAMP-dependent tRNA surveillance pathway"/>
    <property type="evidence" value="ECO:0007669"/>
    <property type="project" value="EnsemblFungi"/>
</dbReference>
<name>A0A2V1ACI2_9ASCO</name>
<dbReference type="GO" id="GO:0071031">
    <property type="term" value="P:nuclear mRNA surveillance of mRNA 3'-end processing"/>
    <property type="evidence" value="ECO:0007669"/>
    <property type="project" value="EnsemblFungi"/>
</dbReference>
<dbReference type="GO" id="GO:0071039">
    <property type="term" value="P:nuclear polyadenylation-dependent CUT catabolic process"/>
    <property type="evidence" value="ECO:0007669"/>
    <property type="project" value="EnsemblFungi"/>
</dbReference>
<dbReference type="GO" id="GO:0000176">
    <property type="term" value="C:nuclear exosome (RNase complex)"/>
    <property type="evidence" value="ECO:0007669"/>
    <property type="project" value="EnsemblFungi"/>
</dbReference>
<dbReference type="VEuPathDB" id="FungiDB:CXQ87_003484"/>
<dbReference type="InterPro" id="IPR027408">
    <property type="entry name" value="PNPase/RNase_PH_dom_sf"/>
</dbReference>
<dbReference type="FunFam" id="3.30.230.70:FF:000004">
    <property type="entry name" value="Exosome complex component Rrp41"/>
    <property type="match status" value="1"/>
</dbReference>
<organism evidence="10 11">
    <name type="scientific">Candidozyma duobushaemuli</name>
    <dbReference type="NCBI Taxonomy" id="1231522"/>
    <lineage>
        <taxon>Eukaryota</taxon>
        <taxon>Fungi</taxon>
        <taxon>Dikarya</taxon>
        <taxon>Ascomycota</taxon>
        <taxon>Saccharomycotina</taxon>
        <taxon>Pichiomycetes</taxon>
        <taxon>Metschnikowiaceae</taxon>
        <taxon>Candidozyma</taxon>
    </lineage>
</organism>
<dbReference type="InterPro" id="IPR015847">
    <property type="entry name" value="ExoRNase_PH_dom2"/>
</dbReference>
<dbReference type="GO" id="GO:0000467">
    <property type="term" value="P:exonucleolytic trimming to generate mature 3'-end of 5.8S rRNA from tricistronic rRNA transcript (SSU-rRNA, 5.8S rRNA, LSU-rRNA)"/>
    <property type="evidence" value="ECO:0007669"/>
    <property type="project" value="EnsemblFungi"/>
</dbReference>
<evidence type="ECO:0000259" key="8">
    <source>
        <dbReference type="Pfam" id="PF01138"/>
    </source>
</evidence>
<dbReference type="GO" id="GO:0003723">
    <property type="term" value="F:RNA binding"/>
    <property type="evidence" value="ECO:0007669"/>
    <property type="project" value="TreeGrafter"/>
</dbReference>
<evidence type="ECO:0000256" key="6">
    <source>
        <dbReference type="ARBA" id="ARBA00063066"/>
    </source>
</evidence>
<dbReference type="RefSeq" id="XP_025336578.1">
    <property type="nucleotide sequence ID" value="XM_025481960.1"/>
</dbReference>
<evidence type="ECO:0000256" key="5">
    <source>
        <dbReference type="ARBA" id="ARBA00022835"/>
    </source>
</evidence>
<reference evidence="10 11" key="1">
    <citation type="submission" date="2017-12" db="EMBL/GenBank/DDBJ databases">
        <title>Genome Sequence of the Amphotericin B-resistant Candida duobushaemulonii strain, B09383.</title>
        <authorList>
            <person name="Chow N.A."/>
            <person name="Gade L."/>
            <person name="Batra D."/>
            <person name="Rowe L.A."/>
            <person name="Loparev V.N."/>
            <person name="Litvintseva A.P."/>
        </authorList>
    </citation>
    <scope>NUCLEOTIDE SEQUENCE [LARGE SCALE GENOMIC DNA]</scope>
    <source>
        <strain evidence="10 11">B09383</strain>
    </source>
</reference>
<dbReference type="GO" id="GO:0034475">
    <property type="term" value="P:U4 snRNA 3'-end processing"/>
    <property type="evidence" value="ECO:0007669"/>
    <property type="project" value="EnsemblFungi"/>
</dbReference>
<dbReference type="SUPFAM" id="SSF55666">
    <property type="entry name" value="Ribonuclease PH domain 2-like"/>
    <property type="match status" value="1"/>
</dbReference>
<evidence type="ECO:0000256" key="7">
    <source>
        <dbReference type="ARBA" id="ARBA00077929"/>
    </source>
</evidence>
<dbReference type="GO" id="GO:0000785">
    <property type="term" value="C:chromatin"/>
    <property type="evidence" value="ECO:0007669"/>
    <property type="project" value="EnsemblFungi"/>
</dbReference>
<dbReference type="GO" id="GO:0071051">
    <property type="term" value="P:poly(A)-dependent snoRNA 3'-end processing"/>
    <property type="evidence" value="ECO:0007669"/>
    <property type="project" value="EnsemblFungi"/>
</dbReference>
<dbReference type="Gene3D" id="3.30.230.70">
    <property type="entry name" value="GHMP Kinase, N-terminal domain"/>
    <property type="match status" value="1"/>
</dbReference>
<evidence type="ECO:0000313" key="10">
    <source>
        <dbReference type="EMBL" id="PVH15638.1"/>
    </source>
</evidence>
<dbReference type="GO" id="GO:0030847">
    <property type="term" value="P:termination of RNA polymerase II transcription, exosome-dependent"/>
    <property type="evidence" value="ECO:0007669"/>
    <property type="project" value="EnsemblFungi"/>
</dbReference>
<dbReference type="GO" id="GO:0005730">
    <property type="term" value="C:nucleolus"/>
    <property type="evidence" value="ECO:0007669"/>
    <property type="project" value="UniProtKB-SubCell"/>
</dbReference>
<keyword evidence="5" id="KW-0271">Exosome</keyword>
<evidence type="ECO:0000256" key="2">
    <source>
        <dbReference type="ARBA" id="ARBA00004604"/>
    </source>
</evidence>
<comment type="subcellular location">
    <subcellularLocation>
        <location evidence="1">Cytoplasm</location>
    </subcellularLocation>
    <subcellularLocation>
        <location evidence="2">Nucleus</location>
        <location evidence="2">Nucleolus</location>
    </subcellularLocation>
</comment>
<dbReference type="Pfam" id="PF01138">
    <property type="entry name" value="RNase_PH"/>
    <property type="match status" value="1"/>
</dbReference>
<evidence type="ECO:0000313" key="11">
    <source>
        <dbReference type="Proteomes" id="UP000244406"/>
    </source>
</evidence>
<gene>
    <name evidence="10" type="ORF">CXQ87_003484</name>
</gene>
<dbReference type="CDD" id="cd11370">
    <property type="entry name" value="RNase_PH_RRP41"/>
    <property type="match status" value="1"/>
</dbReference>
<feature type="domain" description="Exoribonuclease phosphorolytic" evidence="9">
    <location>
        <begin position="155"/>
        <end position="218"/>
    </location>
</feature>
<dbReference type="PANTHER" id="PTHR11953:SF0">
    <property type="entry name" value="EXOSOME COMPLEX COMPONENT RRP41"/>
    <property type="match status" value="1"/>
</dbReference>
<dbReference type="Proteomes" id="UP000244406">
    <property type="component" value="Unassembled WGS sequence"/>
</dbReference>
<comment type="subunit">
    <text evidence="6">Component of the RNA exosome complex. Specifically part of the catalytically inactive RNA exosome core complex (Exo-9) which may associate with the catalytic subunits RRP6 and DIS3 in cytoplasmic- and nuclear-specific RNA exosome complex forms. Exo-9 is formed by a hexameric base ring of RNase PH domain-containing subunits and a cap ring consisting of CSL4, RRP4 and RRP40.</text>
</comment>
<dbReference type="InterPro" id="IPR050080">
    <property type="entry name" value="RNase_PH"/>
</dbReference>
<evidence type="ECO:0000256" key="4">
    <source>
        <dbReference type="ARBA" id="ARBA00022490"/>
    </source>
</evidence>
<evidence type="ECO:0000259" key="9">
    <source>
        <dbReference type="Pfam" id="PF03725"/>
    </source>
</evidence>
<feature type="domain" description="Exoribonuclease phosphorolytic" evidence="8">
    <location>
        <begin position="21"/>
        <end position="151"/>
    </location>
</feature>
<dbReference type="PANTHER" id="PTHR11953">
    <property type="entry name" value="EXOSOME COMPLEX COMPONENT"/>
    <property type="match status" value="1"/>
</dbReference>
<accession>A0A2V1ACI2</accession>
<evidence type="ECO:0000256" key="1">
    <source>
        <dbReference type="ARBA" id="ARBA00004496"/>
    </source>
</evidence>
<dbReference type="GO" id="GO:0016075">
    <property type="term" value="P:rRNA catabolic process"/>
    <property type="evidence" value="ECO:0007669"/>
    <property type="project" value="EnsemblFungi"/>
</dbReference>
<keyword evidence="11" id="KW-1185">Reference proteome</keyword>
<dbReference type="GO" id="GO:0034473">
    <property type="term" value="P:U1 snRNA 3'-end processing"/>
    <property type="evidence" value="ECO:0007669"/>
    <property type="project" value="EnsemblFungi"/>
</dbReference>
<proteinExistence type="inferred from homology"/>
<sequence length="244" mass="27272">MSRMELYSPEGLRIDGRRWNELRRFECQINTHPHSSDGSSYVEHGNTKVMCIVKGPMEPRTRAQQDQDNATLDININVASFSTLERKKRSKNEKRLIELKTTLERTFEKSVLTHLYPKTLIEISVQVLAQDGGMLATITNAITLALIDAGISIYDYVSAVTVGLHDQTPLLDLNTLEEGDVSNLTVGVVGKSEKLAMLLLEDKMPLDHLESVLGIAIAGSHKVRELLDEEVRRHGNKRSAKLQG</sequence>
<dbReference type="AlphaFoldDB" id="A0A2V1ACI2"/>
<dbReference type="GO" id="GO:0000177">
    <property type="term" value="C:cytoplasmic exosome (RNase complex)"/>
    <property type="evidence" value="ECO:0007669"/>
    <property type="project" value="EnsemblFungi"/>
</dbReference>
<keyword evidence="4" id="KW-0963">Cytoplasm</keyword>
<protein>
    <recommendedName>
        <fullName evidence="7">Ribosomal RNA-processing protein 41</fullName>
    </recommendedName>
</protein>
<dbReference type="GO" id="GO:0070478">
    <property type="term" value="P:nuclear-transcribed mRNA catabolic process, 3'-5' exonucleolytic nonsense-mediated decay"/>
    <property type="evidence" value="ECO:0007669"/>
    <property type="project" value="EnsemblFungi"/>
</dbReference>
<dbReference type="SUPFAM" id="SSF54211">
    <property type="entry name" value="Ribosomal protein S5 domain 2-like"/>
    <property type="match status" value="1"/>
</dbReference>
<dbReference type="InterPro" id="IPR001247">
    <property type="entry name" value="ExoRNase_PH_dom1"/>
</dbReference>
<evidence type="ECO:0000256" key="3">
    <source>
        <dbReference type="ARBA" id="ARBA00006678"/>
    </source>
</evidence>
<comment type="caution">
    <text evidence="10">The sequence shown here is derived from an EMBL/GenBank/DDBJ whole genome shotgun (WGS) entry which is preliminary data.</text>
</comment>
<dbReference type="GO" id="GO:0034476">
    <property type="term" value="P:U5 snRNA 3'-end processing"/>
    <property type="evidence" value="ECO:0007669"/>
    <property type="project" value="EnsemblFungi"/>
</dbReference>
<dbReference type="EMBL" id="PKFP01000003">
    <property type="protein sequence ID" value="PVH15638.1"/>
    <property type="molecule type" value="Genomic_DNA"/>
</dbReference>